<dbReference type="GO" id="GO:0008829">
    <property type="term" value="F:dCTP deaminase activity"/>
    <property type="evidence" value="ECO:0007669"/>
    <property type="project" value="InterPro"/>
</dbReference>
<dbReference type="InterPro" id="IPR011962">
    <property type="entry name" value="dCTP_deaminase"/>
</dbReference>
<dbReference type="InterPro" id="IPR033704">
    <property type="entry name" value="dUTPase_trimeric"/>
</dbReference>
<keyword evidence="2" id="KW-1185">Reference proteome</keyword>
<dbReference type="GO" id="GO:0015949">
    <property type="term" value="P:nucleobase-containing small molecule interconversion"/>
    <property type="evidence" value="ECO:0007669"/>
    <property type="project" value="TreeGrafter"/>
</dbReference>
<dbReference type="RefSeq" id="WP_125660916.1">
    <property type="nucleotide sequence ID" value="NZ_AP019308.1"/>
</dbReference>
<dbReference type="Gene3D" id="2.70.40.10">
    <property type="match status" value="1"/>
</dbReference>
<evidence type="ECO:0000313" key="1">
    <source>
        <dbReference type="EMBL" id="BBH22583.1"/>
    </source>
</evidence>
<gene>
    <name evidence="1" type="primary">dcd_1</name>
    <name evidence="1" type="ORF">Back11_39280</name>
</gene>
<proteinExistence type="predicted"/>
<dbReference type="KEGG" id="pbk:Back11_39280"/>
<dbReference type="EMBL" id="AP019308">
    <property type="protein sequence ID" value="BBH22583.1"/>
    <property type="molecule type" value="Genomic_DNA"/>
</dbReference>
<sequence>MILTGQEICNKHKIGEIYISPFDNNNINPNSYNFHLGDYLKVYKNNLIDPKEKQEVEIINIPDEGIVLFPDKLYLGYTLETMGSTKYVPIMTGRSSTGRLGLFVHITADLIDIGSINQWTLQIHVIQPLKVYRNMPIGQVTFWKTVGDIVLYNGKYQGSEGPMESQIWKDFEENADGRFIL</sequence>
<dbReference type="Proteomes" id="UP000275368">
    <property type="component" value="Chromosome"/>
</dbReference>
<name>A0A3G9JCC7_9BACL</name>
<dbReference type="Pfam" id="PF22769">
    <property type="entry name" value="DCD"/>
    <property type="match status" value="1"/>
</dbReference>
<dbReference type="OrthoDB" id="9780202at2"/>
<dbReference type="SUPFAM" id="SSF51283">
    <property type="entry name" value="dUTPase-like"/>
    <property type="match status" value="1"/>
</dbReference>
<dbReference type="PANTHER" id="PTHR42680">
    <property type="entry name" value="DCTP DEAMINASE"/>
    <property type="match status" value="1"/>
</dbReference>
<reference evidence="1 2" key="1">
    <citation type="submission" date="2018-11" db="EMBL/GenBank/DDBJ databases">
        <title>Complete genome sequence of Paenibacillus baekrokdamisoli strain KCTC 33723.</title>
        <authorList>
            <person name="Kang S.W."/>
            <person name="Lee K.C."/>
            <person name="Kim K.K."/>
            <person name="Kim J.S."/>
            <person name="Kim D.S."/>
            <person name="Ko S.H."/>
            <person name="Yang S.H."/>
            <person name="Lee J.S."/>
        </authorList>
    </citation>
    <scope>NUCLEOTIDE SEQUENCE [LARGE SCALE GENOMIC DNA]</scope>
    <source>
        <strain evidence="1 2">KCTC 33723</strain>
    </source>
</reference>
<organism evidence="1 2">
    <name type="scientific">Paenibacillus baekrokdamisoli</name>
    <dbReference type="NCBI Taxonomy" id="1712516"/>
    <lineage>
        <taxon>Bacteria</taxon>
        <taxon>Bacillati</taxon>
        <taxon>Bacillota</taxon>
        <taxon>Bacilli</taxon>
        <taxon>Bacillales</taxon>
        <taxon>Paenibacillaceae</taxon>
        <taxon>Paenibacillus</taxon>
    </lineage>
</organism>
<dbReference type="GO" id="GO:0006229">
    <property type="term" value="P:dUTP biosynthetic process"/>
    <property type="evidence" value="ECO:0007669"/>
    <property type="project" value="InterPro"/>
</dbReference>
<accession>A0A3G9JCC7</accession>
<evidence type="ECO:0000313" key="2">
    <source>
        <dbReference type="Proteomes" id="UP000275368"/>
    </source>
</evidence>
<protein>
    <submittedName>
        <fullName evidence="1">Deoxycytidine triphosphate deaminase</fullName>
    </submittedName>
</protein>
<dbReference type="PANTHER" id="PTHR42680:SF3">
    <property type="entry name" value="DCTP DEAMINASE"/>
    <property type="match status" value="1"/>
</dbReference>
<dbReference type="AlphaFoldDB" id="A0A3G9JCC7"/>
<dbReference type="InterPro" id="IPR036157">
    <property type="entry name" value="dUTPase-like_sf"/>
</dbReference>
<dbReference type="CDD" id="cd07557">
    <property type="entry name" value="trimeric_dUTPase"/>
    <property type="match status" value="1"/>
</dbReference>